<dbReference type="EMBL" id="JAPFFF010000078">
    <property type="protein sequence ID" value="KAK8835627.1"/>
    <property type="molecule type" value="Genomic_DNA"/>
</dbReference>
<reference evidence="1 2" key="1">
    <citation type="submission" date="2024-04" db="EMBL/GenBank/DDBJ databases">
        <title>Tritrichomonas musculus Genome.</title>
        <authorList>
            <person name="Alves-Ferreira E."/>
            <person name="Grigg M."/>
            <person name="Lorenzi H."/>
            <person name="Galac M."/>
        </authorList>
    </citation>
    <scope>NUCLEOTIDE SEQUENCE [LARGE SCALE GENOMIC DNA]</scope>
    <source>
        <strain evidence="1 2">EAF2021</strain>
    </source>
</reference>
<dbReference type="Pfam" id="PF13306">
    <property type="entry name" value="LRR_5"/>
    <property type="match status" value="1"/>
</dbReference>
<sequence length="147" mass="16404">MGSKSAESSGKFDVLYYARFDIDEALMPPQVTIIKPHSFVGHKMKCATFPNNSQIKRIESDAFSASSIKKLELPASLEMIGDSCFSFASELTEIKVSPKNKVFKVFDEKCLLMMSQPGSGVFDVLFFGMRDIESVRIPSYIKIINNS</sequence>
<evidence type="ECO:0000313" key="1">
    <source>
        <dbReference type="EMBL" id="KAK8835627.1"/>
    </source>
</evidence>
<gene>
    <name evidence="1" type="ORF">M9Y10_042340</name>
</gene>
<dbReference type="InterPro" id="IPR032675">
    <property type="entry name" value="LRR_dom_sf"/>
</dbReference>
<dbReference type="Gene3D" id="3.80.10.10">
    <property type="entry name" value="Ribonuclease Inhibitor"/>
    <property type="match status" value="1"/>
</dbReference>
<accession>A0ABR2GNZ4</accession>
<keyword evidence="2" id="KW-1185">Reference proteome</keyword>
<dbReference type="Proteomes" id="UP001470230">
    <property type="component" value="Unassembled WGS sequence"/>
</dbReference>
<comment type="caution">
    <text evidence="1">The sequence shown here is derived from an EMBL/GenBank/DDBJ whole genome shotgun (WGS) entry which is preliminary data.</text>
</comment>
<proteinExistence type="predicted"/>
<evidence type="ECO:0000313" key="2">
    <source>
        <dbReference type="Proteomes" id="UP001470230"/>
    </source>
</evidence>
<dbReference type="InterPro" id="IPR026906">
    <property type="entry name" value="LRR_5"/>
</dbReference>
<protein>
    <submittedName>
        <fullName evidence="1">Uncharacterized protein</fullName>
    </submittedName>
</protein>
<organism evidence="1 2">
    <name type="scientific">Tritrichomonas musculus</name>
    <dbReference type="NCBI Taxonomy" id="1915356"/>
    <lineage>
        <taxon>Eukaryota</taxon>
        <taxon>Metamonada</taxon>
        <taxon>Parabasalia</taxon>
        <taxon>Tritrichomonadida</taxon>
        <taxon>Tritrichomonadidae</taxon>
        <taxon>Tritrichomonas</taxon>
    </lineage>
</organism>
<name>A0ABR2GNZ4_9EUKA</name>